<evidence type="ECO:0000313" key="9">
    <source>
        <dbReference type="EMBL" id="SPD31208.1"/>
    </source>
</evidence>
<dbReference type="GO" id="GO:0006952">
    <property type="term" value="P:defense response"/>
    <property type="evidence" value="ECO:0007669"/>
    <property type="project" value="UniProtKB-KW"/>
</dbReference>
<dbReference type="SUPFAM" id="SSF52540">
    <property type="entry name" value="P-loop containing nucleoside triphosphate hydrolases"/>
    <property type="match status" value="1"/>
</dbReference>
<organism evidence="9">
    <name type="scientific">Fagus sylvatica</name>
    <name type="common">Beechnut</name>
    <dbReference type="NCBI Taxonomy" id="28930"/>
    <lineage>
        <taxon>Eukaryota</taxon>
        <taxon>Viridiplantae</taxon>
        <taxon>Streptophyta</taxon>
        <taxon>Embryophyta</taxon>
        <taxon>Tracheophyta</taxon>
        <taxon>Spermatophyta</taxon>
        <taxon>Magnoliopsida</taxon>
        <taxon>eudicotyledons</taxon>
        <taxon>Gunneridae</taxon>
        <taxon>Pentapetalae</taxon>
        <taxon>rosids</taxon>
        <taxon>fabids</taxon>
        <taxon>Fagales</taxon>
        <taxon>Fagaceae</taxon>
        <taxon>Fagus</taxon>
    </lineage>
</organism>
<keyword evidence="5" id="KW-0611">Plant defense</keyword>
<dbReference type="Pfam" id="PF23559">
    <property type="entry name" value="WHD_DRP"/>
    <property type="match status" value="1"/>
</dbReference>
<evidence type="ECO:0000256" key="6">
    <source>
        <dbReference type="ARBA" id="ARBA00022840"/>
    </source>
</evidence>
<dbReference type="Pfam" id="PF23247">
    <property type="entry name" value="LRR_RPS2"/>
    <property type="match status" value="1"/>
</dbReference>
<dbReference type="InterPro" id="IPR036388">
    <property type="entry name" value="WH-like_DNA-bd_sf"/>
</dbReference>
<dbReference type="InterPro" id="IPR050905">
    <property type="entry name" value="Plant_NBS-LRR"/>
</dbReference>
<accession>A0A2N9J325</accession>
<feature type="coiled-coil region" evidence="7">
    <location>
        <begin position="37"/>
        <end position="71"/>
    </location>
</feature>
<proteinExistence type="inferred from homology"/>
<dbReference type="InterPro" id="IPR032675">
    <property type="entry name" value="LRR_dom_sf"/>
</dbReference>
<dbReference type="PANTHER" id="PTHR33463:SF202">
    <property type="entry name" value="NB-ARC DOMAIN-CONTAINING PROTEIN"/>
    <property type="match status" value="1"/>
</dbReference>
<dbReference type="InterPro" id="IPR058922">
    <property type="entry name" value="WHD_DRP"/>
</dbReference>
<evidence type="ECO:0000256" key="7">
    <source>
        <dbReference type="SAM" id="Coils"/>
    </source>
</evidence>
<keyword evidence="2" id="KW-0433">Leucine-rich repeat</keyword>
<dbReference type="Pfam" id="PF00931">
    <property type="entry name" value="NB-ARC"/>
    <property type="match status" value="1"/>
</dbReference>
<evidence type="ECO:0000256" key="4">
    <source>
        <dbReference type="ARBA" id="ARBA00022741"/>
    </source>
</evidence>
<dbReference type="InterPro" id="IPR003593">
    <property type="entry name" value="AAA+_ATPase"/>
</dbReference>
<dbReference type="SMART" id="SM00382">
    <property type="entry name" value="AAA"/>
    <property type="match status" value="1"/>
</dbReference>
<dbReference type="GO" id="GO:0005524">
    <property type="term" value="F:ATP binding"/>
    <property type="evidence" value="ECO:0007669"/>
    <property type="project" value="UniProtKB-KW"/>
</dbReference>
<dbReference type="InterPro" id="IPR057135">
    <property type="entry name" value="At4g27190-like_LRR"/>
</dbReference>
<dbReference type="FunFam" id="3.40.50.300:FF:001091">
    <property type="entry name" value="Probable disease resistance protein At1g61300"/>
    <property type="match status" value="1"/>
</dbReference>
<dbReference type="Gene3D" id="1.10.10.10">
    <property type="entry name" value="Winged helix-like DNA-binding domain superfamily/Winged helix DNA-binding domain"/>
    <property type="match status" value="1"/>
</dbReference>
<dbReference type="Gene3D" id="1.10.8.430">
    <property type="entry name" value="Helical domain of apoptotic protease-activating factors"/>
    <property type="match status" value="1"/>
</dbReference>
<feature type="domain" description="AAA+ ATPase" evidence="8">
    <location>
        <begin position="175"/>
        <end position="312"/>
    </location>
</feature>
<keyword evidence="3" id="KW-0677">Repeat</keyword>
<evidence type="ECO:0000256" key="3">
    <source>
        <dbReference type="ARBA" id="ARBA00022737"/>
    </source>
</evidence>
<dbReference type="PRINTS" id="PR00364">
    <property type="entry name" value="DISEASERSIST"/>
</dbReference>
<evidence type="ECO:0000256" key="1">
    <source>
        <dbReference type="ARBA" id="ARBA00008894"/>
    </source>
</evidence>
<evidence type="ECO:0000256" key="2">
    <source>
        <dbReference type="ARBA" id="ARBA00022614"/>
    </source>
</evidence>
<dbReference type="Gene3D" id="3.40.50.300">
    <property type="entry name" value="P-loop containing nucleotide triphosphate hydrolases"/>
    <property type="match status" value="1"/>
</dbReference>
<dbReference type="GO" id="GO:0043531">
    <property type="term" value="F:ADP binding"/>
    <property type="evidence" value="ECO:0007669"/>
    <property type="project" value="InterPro"/>
</dbReference>
<comment type="similarity">
    <text evidence="1">Belongs to the disease resistance NB-LRR family.</text>
</comment>
<reference evidence="9" key="1">
    <citation type="submission" date="2018-02" db="EMBL/GenBank/DDBJ databases">
        <authorList>
            <person name="Cohen D.B."/>
            <person name="Kent A.D."/>
        </authorList>
    </citation>
    <scope>NUCLEOTIDE SEQUENCE</scope>
</reference>
<dbReference type="InterPro" id="IPR002182">
    <property type="entry name" value="NB-ARC"/>
</dbReference>
<gene>
    <name evidence="9" type="ORF">FSB_LOCUS59090</name>
</gene>
<evidence type="ECO:0000256" key="5">
    <source>
        <dbReference type="ARBA" id="ARBA00022821"/>
    </source>
</evidence>
<dbReference type="InterPro" id="IPR027417">
    <property type="entry name" value="P-loop_NTPase"/>
</dbReference>
<dbReference type="SUPFAM" id="SSF52058">
    <property type="entry name" value="L domain-like"/>
    <property type="match status" value="1"/>
</dbReference>
<keyword evidence="7" id="KW-0175">Coiled coil</keyword>
<protein>
    <recommendedName>
        <fullName evidence="8">AAA+ ATPase domain-containing protein</fullName>
    </recommendedName>
</protein>
<dbReference type="PANTHER" id="PTHR33463">
    <property type="entry name" value="NB-ARC DOMAIN-CONTAINING PROTEIN-RELATED"/>
    <property type="match status" value="1"/>
</dbReference>
<dbReference type="AlphaFoldDB" id="A0A2N9J325"/>
<name>A0A2N9J325_FAGSY</name>
<keyword evidence="4" id="KW-0547">Nucleotide-binding</keyword>
<keyword evidence="6" id="KW-0067">ATP-binding</keyword>
<dbReference type="InterPro" id="IPR042197">
    <property type="entry name" value="Apaf_helical"/>
</dbReference>
<dbReference type="EMBL" id="OIVN01006349">
    <property type="protein sequence ID" value="SPD31208.1"/>
    <property type="molecule type" value="Genomic_DNA"/>
</dbReference>
<dbReference type="FunFam" id="1.10.10.10:FF:000322">
    <property type="entry name" value="Probable disease resistance protein At1g63360"/>
    <property type="match status" value="1"/>
</dbReference>
<evidence type="ECO:0000259" key="8">
    <source>
        <dbReference type="SMART" id="SM00382"/>
    </source>
</evidence>
<sequence length="1005" mass="113208">MQVAGAAVGAVLGPICNLLCGCVSSKMTTALNLPSNLDVLVTQMKSLVDRREEVKDENEAAEKEGKEIRAQVVTWLEDVEKLELKVNPIQEEMVNNKKPSACFLNCNKRYKASKEVEEILEEIKRLLQARSFDSGVAYTTRRPRAVEHIPGPSIRGQTTASKTLDKTMSLLFDDRYRTIGIWGLGGVGKTTLVRTLNNQLNTTSTQTFGIVIWVTVSKNLDIKNVQAQIAQRLNLITEESVQRMAIRLHQRLEKEKKFLLILDDVWEKVDLNTLGVPLPEVHKGCKIILTSRRMEVCRKMMTDVEVKIDVLNDEEAWQLFCEKAGDVVHLEEIKPLAEAVVRECCRLPLAIITVGAAMRRKTKVELWDDTLKQLGRSVPSIEGIEAEVYKPLKWSYDSLQGNNIKSCFLYCSLFPEDFSIEIREIVQYWLAEGLIDEQQYYVDSINRGIALIENLKDSCLLEDGAREGTVKMHDVVRDVAIWIASSSEDGSKSLVLSGIGLSEISVGEFLNSSSLNRVSFMNNKITTLPDCVIKCSKASTLLLQHNRALEIVPDRFLQGFEALRVLNLSGTYIRSLPLSLLQLGDLCALLLSNCVYLEELPPLGGLRRLQVLDLSLSGIRELSRGMENLCNLRQLDLSHTRNLKTIQAGILSSLSSLEVLDMADLILKGEEGEEEEGRTTFEELRYLDRLLIVSIRLNRAPHLTSEDLSWITRLRGFQFFIGPESCIRTRITTINDKRVIIQRASLNFLQESIRQLMDIAKSLVFDDCQGLYEILKELFNVRGFASLKSLTITGSSMGLRKFRRMDGGYDGLPNLEELALYRVDGLAFISYLVNFLGLGFLRLKSIKVVGCSGMKCLLLAYDDRKLTLPNLEVIKLDTCKNLEGLFYNSESNMASIVPNLRTLELENLPKLTTLCEHEETWPCLEQIEVFRCNSLVRLPLTKQNAGTIKEIKGDSEWWDALQWDDGETKSTLLPYFRPTLPKSLGLGGGGLNNGVGTMWPRKIER</sequence>
<dbReference type="Gene3D" id="3.80.10.10">
    <property type="entry name" value="Ribonuclease Inhibitor"/>
    <property type="match status" value="2"/>
</dbReference>